<dbReference type="OrthoDB" id="3700190at2"/>
<proteinExistence type="predicted"/>
<reference evidence="4" key="1">
    <citation type="submission" date="2016-10" db="EMBL/GenBank/DDBJ databases">
        <authorList>
            <person name="Varghese N."/>
            <person name="Submissions S."/>
        </authorList>
    </citation>
    <scope>NUCLEOTIDE SEQUENCE [LARGE SCALE GENOMIC DNA]</scope>
    <source>
        <strain evidence="4">CGMCC 4.578</strain>
    </source>
</reference>
<dbReference type="AlphaFoldDB" id="A0A1H9X460"/>
<gene>
    <name evidence="3" type="ORF">SAMN05216195_113150</name>
</gene>
<dbReference type="Pfam" id="PF13400">
    <property type="entry name" value="Tad"/>
    <property type="match status" value="1"/>
</dbReference>
<keyword evidence="3" id="KW-0378">Hydrolase</keyword>
<evidence type="ECO:0000313" key="3">
    <source>
        <dbReference type="EMBL" id="SES40403.1"/>
    </source>
</evidence>
<dbReference type="NCBIfam" id="TIGR03816">
    <property type="entry name" value="tadE_like_DECH"/>
    <property type="match status" value="1"/>
</dbReference>
<dbReference type="InterPro" id="IPR028087">
    <property type="entry name" value="Tad_N"/>
</dbReference>
<dbReference type="EMBL" id="FOFT01000013">
    <property type="protein sequence ID" value="SES40403.1"/>
    <property type="molecule type" value="Genomic_DNA"/>
</dbReference>
<keyword evidence="1" id="KW-0472">Membrane</keyword>
<evidence type="ECO:0000256" key="1">
    <source>
        <dbReference type="SAM" id="Phobius"/>
    </source>
</evidence>
<dbReference type="Proteomes" id="UP000199028">
    <property type="component" value="Unassembled WGS sequence"/>
</dbReference>
<evidence type="ECO:0000313" key="4">
    <source>
        <dbReference type="Proteomes" id="UP000199028"/>
    </source>
</evidence>
<keyword evidence="3" id="KW-0347">Helicase</keyword>
<evidence type="ECO:0000259" key="2">
    <source>
        <dbReference type="Pfam" id="PF13400"/>
    </source>
</evidence>
<protein>
    <submittedName>
        <fullName evidence="3">Helicase/secretion neighborhood TadE-like protein</fullName>
    </submittedName>
</protein>
<keyword evidence="3" id="KW-0067">ATP-binding</keyword>
<keyword evidence="1" id="KW-0812">Transmembrane</keyword>
<accession>A0A1H9X460</accession>
<keyword evidence="1" id="KW-1133">Transmembrane helix</keyword>
<dbReference type="RefSeq" id="WP_090069861.1">
    <property type="nucleotide sequence ID" value="NZ_FOFT01000013.1"/>
</dbReference>
<name>A0A1H9X460_9PSEU</name>
<keyword evidence="3" id="KW-0547">Nucleotide-binding</keyword>
<organism evidence="3 4">
    <name type="scientific">Lentzea flaviverrucosa</name>
    <dbReference type="NCBI Taxonomy" id="200379"/>
    <lineage>
        <taxon>Bacteria</taxon>
        <taxon>Bacillati</taxon>
        <taxon>Actinomycetota</taxon>
        <taxon>Actinomycetes</taxon>
        <taxon>Pseudonocardiales</taxon>
        <taxon>Pseudonocardiaceae</taxon>
        <taxon>Lentzea</taxon>
    </lineage>
</organism>
<feature type="transmembrane region" description="Helical" evidence="1">
    <location>
        <begin position="12"/>
        <end position="34"/>
    </location>
</feature>
<feature type="domain" description="Putative Flp pilus-assembly TadG-like N-terminal" evidence="2">
    <location>
        <begin position="11"/>
        <end position="57"/>
    </location>
</feature>
<dbReference type="InterPro" id="IPR021202">
    <property type="entry name" value="Rv3654c-like"/>
</dbReference>
<keyword evidence="4" id="KW-1185">Reference proteome</keyword>
<dbReference type="GO" id="GO:0004386">
    <property type="term" value="F:helicase activity"/>
    <property type="evidence" value="ECO:0007669"/>
    <property type="project" value="UniProtKB-KW"/>
</dbReference>
<sequence>MNGERFGCERGSAAVSGVVVMLSLIIVVVAGARIGSAVVARHRVTGAADLAALAAAARLVDGEGSACEQAKRVAAENRAELTSCAVDGWEVVVEVSATTPFGPASARARAGPAEDRAVWSTTSGRLTAVSGLTLPPGHAER</sequence>